<reference evidence="8 9" key="1">
    <citation type="submission" date="2019-08" db="EMBL/GenBank/DDBJ databases">
        <title>In-depth cultivation of the pig gut microbiome towards novel bacterial diversity and tailored functional studies.</title>
        <authorList>
            <person name="Wylensek D."/>
            <person name="Hitch T.C.A."/>
            <person name="Clavel T."/>
        </authorList>
    </citation>
    <scope>NUCLEOTIDE SEQUENCE [LARGE SCALE GENOMIC DNA]</scope>
    <source>
        <strain evidence="8 9">LKV-472-APC-3</strain>
    </source>
</reference>
<dbReference type="InterPro" id="IPR009000">
    <property type="entry name" value="Transl_B-barrel_sf"/>
</dbReference>
<feature type="domain" description="Ribosome maturation factor RimM PRC barrel" evidence="7">
    <location>
        <begin position="95"/>
        <end position="160"/>
    </location>
</feature>
<dbReference type="PANTHER" id="PTHR33692">
    <property type="entry name" value="RIBOSOME MATURATION FACTOR RIMM"/>
    <property type="match status" value="1"/>
</dbReference>
<dbReference type="Gene3D" id="2.30.30.240">
    <property type="entry name" value="PRC-barrel domain"/>
    <property type="match status" value="1"/>
</dbReference>
<evidence type="ECO:0000256" key="4">
    <source>
        <dbReference type="ARBA" id="ARBA00023186"/>
    </source>
</evidence>
<dbReference type="Pfam" id="PF24986">
    <property type="entry name" value="PRC_RimM"/>
    <property type="match status" value="1"/>
</dbReference>
<dbReference type="RefSeq" id="WP_154555554.1">
    <property type="nucleotide sequence ID" value="NZ_VUMR01000008.1"/>
</dbReference>
<dbReference type="GO" id="GO:0005840">
    <property type="term" value="C:ribosome"/>
    <property type="evidence" value="ECO:0007669"/>
    <property type="project" value="InterPro"/>
</dbReference>
<dbReference type="InterPro" id="IPR056792">
    <property type="entry name" value="PRC_RimM"/>
</dbReference>
<dbReference type="AlphaFoldDB" id="A0A6N7V184"/>
<dbReference type="GO" id="GO:0005737">
    <property type="term" value="C:cytoplasm"/>
    <property type="evidence" value="ECO:0007669"/>
    <property type="project" value="UniProtKB-SubCell"/>
</dbReference>
<dbReference type="GO" id="GO:0043022">
    <property type="term" value="F:ribosome binding"/>
    <property type="evidence" value="ECO:0007669"/>
    <property type="project" value="InterPro"/>
</dbReference>
<sequence length="162" mass="18825">MIKVAQIINTHGLKGECKMYLVTDDPQHRFEKGRVLHLEDGRTLTVVRYREQKGFGYCYFEGVDSIEKAEQLKTKNLFIAQEDLPELEEGQYYYHELMHCTVYNEEKEKLGEVVDILETGANLVLRVKSRGNSFLLPFVPAFIVDVNKEAHEITIREMEGLR</sequence>
<dbReference type="GO" id="GO:0006364">
    <property type="term" value="P:rRNA processing"/>
    <property type="evidence" value="ECO:0007669"/>
    <property type="project" value="UniProtKB-UniRule"/>
</dbReference>
<evidence type="ECO:0000259" key="6">
    <source>
        <dbReference type="Pfam" id="PF01782"/>
    </source>
</evidence>
<evidence type="ECO:0000256" key="2">
    <source>
        <dbReference type="ARBA" id="ARBA00022517"/>
    </source>
</evidence>
<organism evidence="8 9">
    <name type="scientific">Holdemanella porci</name>
    <dbReference type="NCBI Taxonomy" id="2652276"/>
    <lineage>
        <taxon>Bacteria</taxon>
        <taxon>Bacillati</taxon>
        <taxon>Bacillota</taxon>
        <taxon>Erysipelotrichia</taxon>
        <taxon>Erysipelotrichales</taxon>
        <taxon>Erysipelotrichaceae</taxon>
        <taxon>Holdemanella</taxon>
    </lineage>
</organism>
<dbReference type="SUPFAM" id="SSF50447">
    <property type="entry name" value="Translation proteins"/>
    <property type="match status" value="1"/>
</dbReference>
<comment type="subcellular location">
    <subcellularLocation>
        <location evidence="5">Cytoplasm</location>
    </subcellularLocation>
</comment>
<evidence type="ECO:0000256" key="5">
    <source>
        <dbReference type="HAMAP-Rule" id="MF_00014"/>
    </source>
</evidence>
<comment type="function">
    <text evidence="5">An accessory protein needed during the final step in the assembly of 30S ribosomal subunit, possibly for assembly of the head region. Essential for efficient processing of 16S rRNA. May be needed both before and after RbfA during the maturation of 16S rRNA. It has affinity for free ribosomal 30S subunits but not for 70S ribosomes.</text>
</comment>
<keyword evidence="1 5" id="KW-0963">Cytoplasm</keyword>
<name>A0A6N7V184_9FIRM</name>
<dbReference type="InterPro" id="IPR036976">
    <property type="entry name" value="RimM_N_sf"/>
</dbReference>
<dbReference type="Proteomes" id="UP000434241">
    <property type="component" value="Unassembled WGS sequence"/>
</dbReference>
<gene>
    <name evidence="5 8" type="primary">rimM</name>
    <name evidence="8" type="ORF">FYJ55_02835</name>
</gene>
<dbReference type="Pfam" id="PF01782">
    <property type="entry name" value="RimM"/>
    <property type="match status" value="1"/>
</dbReference>
<evidence type="ECO:0000313" key="8">
    <source>
        <dbReference type="EMBL" id="MSS55870.1"/>
    </source>
</evidence>
<proteinExistence type="inferred from homology"/>
<comment type="domain">
    <text evidence="5">The PRC barrel domain binds ribosomal protein uS19.</text>
</comment>
<feature type="domain" description="RimM N-terminal" evidence="6">
    <location>
        <begin position="4"/>
        <end position="82"/>
    </location>
</feature>
<dbReference type="Gene3D" id="2.40.30.60">
    <property type="entry name" value="RimM"/>
    <property type="match status" value="1"/>
</dbReference>
<evidence type="ECO:0000313" key="9">
    <source>
        <dbReference type="Proteomes" id="UP000434241"/>
    </source>
</evidence>
<comment type="similarity">
    <text evidence="5">Belongs to the RimM family.</text>
</comment>
<comment type="subunit">
    <text evidence="5">Binds ribosomal protein uS19.</text>
</comment>
<dbReference type="EMBL" id="VUMR01000008">
    <property type="protein sequence ID" value="MSS55870.1"/>
    <property type="molecule type" value="Genomic_DNA"/>
</dbReference>
<dbReference type="HAMAP" id="MF_00014">
    <property type="entry name" value="Ribosome_mat_RimM"/>
    <property type="match status" value="1"/>
</dbReference>
<evidence type="ECO:0000259" key="7">
    <source>
        <dbReference type="Pfam" id="PF24986"/>
    </source>
</evidence>
<dbReference type="InterPro" id="IPR002676">
    <property type="entry name" value="RimM_N"/>
</dbReference>
<dbReference type="SUPFAM" id="SSF50346">
    <property type="entry name" value="PRC-barrel domain"/>
    <property type="match status" value="1"/>
</dbReference>
<keyword evidence="4 5" id="KW-0143">Chaperone</keyword>
<keyword evidence="2 5" id="KW-0690">Ribosome biogenesis</keyword>
<keyword evidence="3 5" id="KW-0698">rRNA processing</keyword>
<protein>
    <recommendedName>
        <fullName evidence="5">Ribosome maturation factor RimM</fullName>
    </recommendedName>
</protein>
<dbReference type="GO" id="GO:0042274">
    <property type="term" value="P:ribosomal small subunit biogenesis"/>
    <property type="evidence" value="ECO:0007669"/>
    <property type="project" value="UniProtKB-UniRule"/>
</dbReference>
<comment type="caution">
    <text evidence="8">The sequence shown here is derived from an EMBL/GenBank/DDBJ whole genome shotgun (WGS) entry which is preliminary data.</text>
</comment>
<dbReference type="PANTHER" id="PTHR33692:SF1">
    <property type="entry name" value="RIBOSOME MATURATION FACTOR RIMM"/>
    <property type="match status" value="1"/>
</dbReference>
<dbReference type="GeneID" id="93158226"/>
<evidence type="ECO:0000256" key="1">
    <source>
        <dbReference type="ARBA" id="ARBA00022490"/>
    </source>
</evidence>
<accession>A0A6N7V184</accession>
<keyword evidence="9" id="KW-1185">Reference proteome</keyword>
<dbReference type="NCBIfam" id="TIGR02273">
    <property type="entry name" value="16S_RimM"/>
    <property type="match status" value="1"/>
</dbReference>
<dbReference type="InterPro" id="IPR011033">
    <property type="entry name" value="PRC_barrel-like_sf"/>
</dbReference>
<dbReference type="InterPro" id="IPR011961">
    <property type="entry name" value="RimM"/>
</dbReference>
<evidence type="ECO:0000256" key="3">
    <source>
        <dbReference type="ARBA" id="ARBA00022552"/>
    </source>
</evidence>